<keyword evidence="7" id="KW-0378">Hydrolase</keyword>
<keyword evidence="2 5" id="KW-0812">Transmembrane</keyword>
<accession>A0A934RZ38</accession>
<protein>
    <submittedName>
        <fullName evidence="7">Rhombosortase</fullName>
        <ecNumber evidence="7">3.4.21.-</ecNumber>
    </submittedName>
</protein>
<sequence>MGSVALGIHFFGETAFAALCWKQACVGAGEGWRLMTGHLVHVSSSHLVYDLGAFLVLGSFVEVRGRSRFVWIVLGTVVLSFLFLEWNGRFSVYCGLSGIDMGLLVGAATILVRDGSKGGDRVLSGLGWLGLFAALAKIVWELSRAEAVFLAGEMGGFEVATEAHLAGAAAALAALLLDNIPTGRFKGRQWQRPDRLKRLDNAF</sequence>
<dbReference type="Proteomes" id="UP000617628">
    <property type="component" value="Unassembled WGS sequence"/>
</dbReference>
<evidence type="ECO:0000313" key="8">
    <source>
        <dbReference type="Proteomes" id="UP000617628"/>
    </source>
</evidence>
<feature type="transmembrane region" description="Helical" evidence="5">
    <location>
        <begin position="90"/>
        <end position="111"/>
    </location>
</feature>
<evidence type="ECO:0000313" key="7">
    <source>
        <dbReference type="EMBL" id="MBK1878175.1"/>
    </source>
</evidence>
<keyword evidence="8" id="KW-1185">Reference proteome</keyword>
<evidence type="ECO:0000259" key="6">
    <source>
        <dbReference type="Pfam" id="PF01694"/>
    </source>
</evidence>
<dbReference type="InterPro" id="IPR035952">
    <property type="entry name" value="Rhomboid-like_sf"/>
</dbReference>
<dbReference type="Pfam" id="PF01694">
    <property type="entry name" value="Rhomboid"/>
    <property type="match status" value="1"/>
</dbReference>
<feature type="transmembrane region" description="Helical" evidence="5">
    <location>
        <begin position="68"/>
        <end position="84"/>
    </location>
</feature>
<evidence type="ECO:0000256" key="5">
    <source>
        <dbReference type="SAM" id="Phobius"/>
    </source>
</evidence>
<dbReference type="EMBL" id="JAENIL010000027">
    <property type="protein sequence ID" value="MBK1878175.1"/>
    <property type="molecule type" value="Genomic_DNA"/>
</dbReference>
<keyword evidence="3 5" id="KW-1133">Transmembrane helix</keyword>
<gene>
    <name evidence="7" type="primary">rrtA</name>
    <name evidence="7" type="ORF">JIN87_14950</name>
</gene>
<evidence type="ECO:0000256" key="1">
    <source>
        <dbReference type="ARBA" id="ARBA00004141"/>
    </source>
</evidence>
<name>A0A934RZ38_9BACT</name>
<reference evidence="7" key="1">
    <citation type="submission" date="2021-01" db="EMBL/GenBank/DDBJ databases">
        <title>Modified the classification status of verrucomicrobia.</title>
        <authorList>
            <person name="Feng X."/>
        </authorList>
    </citation>
    <scope>NUCLEOTIDE SEQUENCE</scope>
    <source>
        <strain evidence="7">KCTC 13126</strain>
    </source>
</reference>
<evidence type="ECO:0000256" key="3">
    <source>
        <dbReference type="ARBA" id="ARBA00022989"/>
    </source>
</evidence>
<proteinExistence type="predicted"/>
<comment type="subcellular location">
    <subcellularLocation>
        <location evidence="1">Membrane</location>
        <topology evidence="1">Multi-pass membrane protein</topology>
    </subcellularLocation>
</comment>
<keyword evidence="4 5" id="KW-0472">Membrane</keyword>
<dbReference type="InterPro" id="IPR023826">
    <property type="entry name" value="Rhom-like_SP_proteobac"/>
</dbReference>
<evidence type="ECO:0000256" key="4">
    <source>
        <dbReference type="ARBA" id="ARBA00023136"/>
    </source>
</evidence>
<dbReference type="GO" id="GO:0016020">
    <property type="term" value="C:membrane"/>
    <property type="evidence" value="ECO:0007669"/>
    <property type="project" value="UniProtKB-SubCell"/>
</dbReference>
<comment type="caution">
    <text evidence="7">The sequence shown here is derived from an EMBL/GenBank/DDBJ whole genome shotgun (WGS) entry which is preliminary data.</text>
</comment>
<organism evidence="7 8">
    <name type="scientific">Pelagicoccus mobilis</name>
    <dbReference type="NCBI Taxonomy" id="415221"/>
    <lineage>
        <taxon>Bacteria</taxon>
        <taxon>Pseudomonadati</taxon>
        <taxon>Verrucomicrobiota</taxon>
        <taxon>Opitutia</taxon>
        <taxon>Puniceicoccales</taxon>
        <taxon>Pelagicoccaceae</taxon>
        <taxon>Pelagicoccus</taxon>
    </lineage>
</organism>
<evidence type="ECO:0000256" key="2">
    <source>
        <dbReference type="ARBA" id="ARBA00022692"/>
    </source>
</evidence>
<dbReference type="Gene3D" id="1.20.1540.10">
    <property type="entry name" value="Rhomboid-like"/>
    <property type="match status" value="1"/>
</dbReference>
<dbReference type="EC" id="3.4.21.-" evidence="7"/>
<dbReference type="SUPFAM" id="SSF144091">
    <property type="entry name" value="Rhomboid-like"/>
    <property type="match status" value="1"/>
</dbReference>
<feature type="transmembrane region" description="Helical" evidence="5">
    <location>
        <begin position="41"/>
        <end position="61"/>
    </location>
</feature>
<dbReference type="NCBIfam" id="TIGR03902">
    <property type="entry name" value="rhom_GG_sort"/>
    <property type="match status" value="1"/>
</dbReference>
<dbReference type="AlphaFoldDB" id="A0A934RZ38"/>
<dbReference type="InterPro" id="IPR022764">
    <property type="entry name" value="Peptidase_S54_rhomboid_dom"/>
</dbReference>
<dbReference type="GO" id="GO:0004252">
    <property type="term" value="F:serine-type endopeptidase activity"/>
    <property type="evidence" value="ECO:0007669"/>
    <property type="project" value="InterPro"/>
</dbReference>
<dbReference type="RefSeq" id="WP_200356388.1">
    <property type="nucleotide sequence ID" value="NZ_JAENIL010000027.1"/>
</dbReference>
<feature type="domain" description="Peptidase S54 rhomboid" evidence="6">
    <location>
        <begin position="29"/>
        <end position="175"/>
    </location>
</feature>